<dbReference type="RefSeq" id="WP_155344209.1">
    <property type="nucleotide sequence ID" value="NZ_BAAAHM010000018.1"/>
</dbReference>
<sequence length="130" mass="13685">MTRRSIVVPGLGHNSSPIPAAGLVGPLLVTGSVSGVDRSTGTVPPGLPTQVRNLFGNLRAIVEAAGGTMDDLVKLTFLVPDRSARAEIDPVWCETFPDPASRPARHVSVYRDLPPGLLLQCEAIAHIAED</sequence>
<evidence type="ECO:0000313" key="1">
    <source>
        <dbReference type="EMBL" id="GES19092.1"/>
    </source>
</evidence>
<gene>
    <name evidence="1" type="ORF">Aple_019880</name>
</gene>
<dbReference type="SUPFAM" id="SSF55298">
    <property type="entry name" value="YjgF-like"/>
    <property type="match status" value="1"/>
</dbReference>
<dbReference type="Proteomes" id="UP000377595">
    <property type="component" value="Unassembled WGS sequence"/>
</dbReference>
<comment type="caution">
    <text evidence="1">The sequence shown here is derived from an EMBL/GenBank/DDBJ whole genome shotgun (WGS) entry which is preliminary data.</text>
</comment>
<dbReference type="InterPro" id="IPR035959">
    <property type="entry name" value="RutC-like_sf"/>
</dbReference>
<dbReference type="Pfam" id="PF01042">
    <property type="entry name" value="Ribonuc_L-PSP"/>
    <property type="match status" value="1"/>
</dbReference>
<accession>A0A5M3XEA8</accession>
<dbReference type="CDD" id="cd00448">
    <property type="entry name" value="YjgF_YER057c_UK114_family"/>
    <property type="match status" value="1"/>
</dbReference>
<dbReference type="Gene3D" id="3.30.1330.40">
    <property type="entry name" value="RutC-like"/>
    <property type="match status" value="1"/>
</dbReference>
<dbReference type="OrthoDB" id="3185659at2"/>
<proteinExistence type="predicted"/>
<name>A0A5M3XEA8_9ACTN</name>
<dbReference type="AlphaFoldDB" id="A0A5M3XEA8"/>
<dbReference type="InterPro" id="IPR006175">
    <property type="entry name" value="YjgF/YER057c/UK114"/>
</dbReference>
<evidence type="ECO:0000313" key="2">
    <source>
        <dbReference type="Proteomes" id="UP000377595"/>
    </source>
</evidence>
<reference evidence="1 2" key="1">
    <citation type="submission" date="2019-10" db="EMBL/GenBank/DDBJ databases">
        <title>Whole genome shotgun sequence of Acrocarpospora pleiomorpha NBRC 16267.</title>
        <authorList>
            <person name="Ichikawa N."/>
            <person name="Kimura A."/>
            <person name="Kitahashi Y."/>
            <person name="Komaki H."/>
            <person name="Oguchi A."/>
        </authorList>
    </citation>
    <scope>NUCLEOTIDE SEQUENCE [LARGE SCALE GENOMIC DNA]</scope>
    <source>
        <strain evidence="1 2">NBRC 16267</strain>
    </source>
</reference>
<protein>
    <submittedName>
        <fullName evidence="1">Enamine deaminase RidA</fullName>
    </submittedName>
</protein>
<organism evidence="1 2">
    <name type="scientific">Acrocarpospora pleiomorpha</name>
    <dbReference type="NCBI Taxonomy" id="90975"/>
    <lineage>
        <taxon>Bacteria</taxon>
        <taxon>Bacillati</taxon>
        <taxon>Actinomycetota</taxon>
        <taxon>Actinomycetes</taxon>
        <taxon>Streptosporangiales</taxon>
        <taxon>Streptosporangiaceae</taxon>
        <taxon>Acrocarpospora</taxon>
    </lineage>
</organism>
<keyword evidence="2" id="KW-1185">Reference proteome</keyword>
<dbReference type="EMBL" id="BLAF01000010">
    <property type="protein sequence ID" value="GES19092.1"/>
    <property type="molecule type" value="Genomic_DNA"/>
</dbReference>